<accession>A0A4Q8XNQ6</accession>
<dbReference type="InterPro" id="IPR056082">
    <property type="entry name" value="BilB-like"/>
</dbReference>
<comment type="caution">
    <text evidence="1">The sequence shown here is derived from an EMBL/GenBank/DDBJ whole genome shotgun (WGS) entry which is preliminary data.</text>
</comment>
<sequence length="157" mass="17782">MIGPDQWAFEADVAKATFRLGQAEGRWRLIAVTWPFAFIGVNAKDGREYVLRLNCAGYPQSPPTGGPWDMSTNQVLAFDLWPRGQSGRVSSVFRTDWKSGTALYLPCDRESFVGHDNWRSEMPSKTWRPADGIVQYLELVHELLHSRDYTPPLRPAA</sequence>
<gene>
    <name evidence="1" type="ORF">ELI03_34700</name>
</gene>
<evidence type="ECO:0000313" key="1">
    <source>
        <dbReference type="EMBL" id="TAX64408.1"/>
    </source>
</evidence>
<dbReference type="RefSeq" id="WP_130751239.1">
    <property type="nucleotide sequence ID" value="NZ_SIPC01000009.1"/>
</dbReference>
<protein>
    <submittedName>
        <fullName evidence="1">Uncharacterized protein</fullName>
    </submittedName>
</protein>
<name>A0A4Q8XNQ6_RHILE</name>
<dbReference type="Pfam" id="PF24702">
    <property type="entry name" value="DUF7665"/>
    <property type="match status" value="1"/>
</dbReference>
<evidence type="ECO:0000313" key="2">
    <source>
        <dbReference type="Proteomes" id="UP000293652"/>
    </source>
</evidence>
<reference evidence="1 2" key="1">
    <citation type="submission" date="2019-02" db="EMBL/GenBank/DDBJ databases">
        <title>The genomic architecture of introgression among sibling species of bacteria.</title>
        <authorList>
            <person name="Cavassim M.I.A."/>
            <person name="Moeskjaer S."/>
            <person name="Moslemi C."/>
            <person name="Fields B."/>
            <person name="Bachmann A."/>
            <person name="Vilhjalmsson B."/>
            <person name="Schierup M.H."/>
            <person name="Young J.P.W."/>
            <person name="Andersen S.U."/>
        </authorList>
    </citation>
    <scope>NUCLEOTIDE SEQUENCE [LARGE SCALE GENOMIC DNA]</scope>
    <source>
        <strain evidence="1 2">SM145A</strain>
    </source>
</reference>
<dbReference type="AlphaFoldDB" id="A0A4Q8XNQ6"/>
<organism evidence="1 2">
    <name type="scientific">Rhizobium leguminosarum</name>
    <dbReference type="NCBI Taxonomy" id="384"/>
    <lineage>
        <taxon>Bacteria</taxon>
        <taxon>Pseudomonadati</taxon>
        <taxon>Pseudomonadota</taxon>
        <taxon>Alphaproteobacteria</taxon>
        <taxon>Hyphomicrobiales</taxon>
        <taxon>Rhizobiaceae</taxon>
        <taxon>Rhizobium/Agrobacterium group</taxon>
        <taxon>Rhizobium</taxon>
    </lineage>
</organism>
<proteinExistence type="predicted"/>
<dbReference type="EMBL" id="SIPC01000009">
    <property type="protein sequence ID" value="TAX64408.1"/>
    <property type="molecule type" value="Genomic_DNA"/>
</dbReference>
<dbReference type="Proteomes" id="UP000293652">
    <property type="component" value="Unassembled WGS sequence"/>
</dbReference>